<keyword evidence="3" id="KW-1185">Reference proteome</keyword>
<feature type="non-terminal residue" evidence="2">
    <location>
        <position position="192"/>
    </location>
</feature>
<evidence type="ECO:0000256" key="1">
    <source>
        <dbReference type="ARBA" id="ARBA00022737"/>
    </source>
</evidence>
<comment type="caution">
    <text evidence="2">The sequence shown here is derived from an EMBL/GenBank/DDBJ whole genome shotgun (WGS) entry which is preliminary data.</text>
</comment>
<dbReference type="Pfam" id="PF01535">
    <property type="entry name" value="PPR"/>
    <property type="match status" value="2"/>
</dbReference>
<protein>
    <recommendedName>
        <fullName evidence="4">Pentatricopeptide repeat-containing protein</fullName>
    </recommendedName>
</protein>
<evidence type="ECO:0000313" key="2">
    <source>
        <dbReference type="EMBL" id="KAJ4845488.1"/>
    </source>
</evidence>
<dbReference type="Proteomes" id="UP001141552">
    <property type="component" value="Unassembled WGS sequence"/>
</dbReference>
<organism evidence="2 3">
    <name type="scientific">Turnera subulata</name>
    <dbReference type="NCBI Taxonomy" id="218843"/>
    <lineage>
        <taxon>Eukaryota</taxon>
        <taxon>Viridiplantae</taxon>
        <taxon>Streptophyta</taxon>
        <taxon>Embryophyta</taxon>
        <taxon>Tracheophyta</taxon>
        <taxon>Spermatophyta</taxon>
        <taxon>Magnoliopsida</taxon>
        <taxon>eudicotyledons</taxon>
        <taxon>Gunneridae</taxon>
        <taxon>Pentapetalae</taxon>
        <taxon>rosids</taxon>
        <taxon>fabids</taxon>
        <taxon>Malpighiales</taxon>
        <taxon>Passifloraceae</taxon>
        <taxon>Turnera</taxon>
    </lineage>
</organism>
<name>A0A9Q0JKW8_9ROSI</name>
<dbReference type="GO" id="GO:0003723">
    <property type="term" value="F:RNA binding"/>
    <property type="evidence" value="ECO:0007669"/>
    <property type="project" value="InterPro"/>
</dbReference>
<accession>A0A9Q0JKW8</accession>
<reference evidence="2" key="2">
    <citation type="journal article" date="2023" name="Plants (Basel)">
        <title>Annotation of the Turnera subulata (Passifloraceae) Draft Genome Reveals the S-Locus Evolved after the Divergence of Turneroideae from Passifloroideae in a Stepwise Manner.</title>
        <authorList>
            <person name="Henning P.M."/>
            <person name="Roalson E.H."/>
            <person name="Mir W."/>
            <person name="McCubbin A.G."/>
            <person name="Shore J.S."/>
        </authorList>
    </citation>
    <scope>NUCLEOTIDE SEQUENCE</scope>
    <source>
        <strain evidence="2">F60SS</strain>
    </source>
</reference>
<dbReference type="InterPro" id="IPR011990">
    <property type="entry name" value="TPR-like_helical_dom_sf"/>
</dbReference>
<dbReference type="OrthoDB" id="185373at2759"/>
<dbReference type="InterPro" id="IPR046960">
    <property type="entry name" value="PPR_At4g14850-like_plant"/>
</dbReference>
<reference evidence="2" key="1">
    <citation type="submission" date="2022-02" db="EMBL/GenBank/DDBJ databases">
        <authorList>
            <person name="Henning P.M."/>
            <person name="McCubbin A.G."/>
            <person name="Shore J.S."/>
        </authorList>
    </citation>
    <scope>NUCLEOTIDE SEQUENCE</scope>
    <source>
        <strain evidence="2">F60SS</strain>
        <tissue evidence="2">Leaves</tissue>
    </source>
</reference>
<dbReference type="AlphaFoldDB" id="A0A9Q0JKW8"/>
<dbReference type="InterPro" id="IPR002885">
    <property type="entry name" value="PPR_rpt"/>
</dbReference>
<feature type="non-terminal residue" evidence="2">
    <location>
        <position position="1"/>
    </location>
</feature>
<dbReference type="EMBL" id="JAKUCV010001657">
    <property type="protein sequence ID" value="KAJ4845488.1"/>
    <property type="molecule type" value="Genomic_DNA"/>
</dbReference>
<evidence type="ECO:0000313" key="3">
    <source>
        <dbReference type="Proteomes" id="UP001141552"/>
    </source>
</evidence>
<dbReference type="GO" id="GO:0009451">
    <property type="term" value="P:RNA modification"/>
    <property type="evidence" value="ECO:0007669"/>
    <property type="project" value="InterPro"/>
</dbReference>
<proteinExistence type="predicted"/>
<sequence>SQHSISLQVPILRRRICCAFPSQPSRHFPKSSSTLEIVESLVSSLIGAIASCTSISHCTSLHCRVIKSVNYNHGFIGDQLVSAYLRLGCSNDAETLFDELPDKDLISWNSLVSGFSRRGDLNNCLNAFSRLRYEMVIQPNEVTLIPVISACADNGDIDVGMCIHGFALKLGLLLEGVAEGKESCQKSWMQFH</sequence>
<keyword evidence="1" id="KW-0677">Repeat</keyword>
<dbReference type="PANTHER" id="PTHR47926">
    <property type="entry name" value="PENTATRICOPEPTIDE REPEAT-CONTAINING PROTEIN"/>
    <property type="match status" value="1"/>
</dbReference>
<dbReference type="Gene3D" id="1.25.40.10">
    <property type="entry name" value="Tetratricopeptide repeat domain"/>
    <property type="match status" value="1"/>
</dbReference>
<evidence type="ECO:0008006" key="4">
    <source>
        <dbReference type="Google" id="ProtNLM"/>
    </source>
</evidence>
<gene>
    <name evidence="2" type="ORF">Tsubulata_051491</name>
</gene>